<keyword evidence="9" id="KW-0969">Cilium</keyword>
<keyword evidence="10" id="KW-1185">Reference proteome</keyword>
<gene>
    <name evidence="9" type="ORF">H7F16_04625</name>
</gene>
<name>A0A842I591_9RHOB</name>
<dbReference type="PANTHER" id="PTHR34982:SF1">
    <property type="entry name" value="FLAGELLAR ASSEMBLY PROTEIN FLIH"/>
    <property type="match status" value="1"/>
</dbReference>
<proteinExistence type="inferred from homology"/>
<keyword evidence="7" id="KW-1006">Bacterial flagellum protein export</keyword>
<dbReference type="AlphaFoldDB" id="A0A842I591"/>
<accession>A0A842I591</accession>
<reference evidence="9 10" key="1">
    <citation type="journal article" date="2017" name="Int. J. Syst. Evol. Microbiol.">
        <title>Gemmobacter straminiformis sp. nov., isolated from an artificial fountain.</title>
        <authorList>
            <person name="Kang J.Y."/>
            <person name="Kim M.J."/>
            <person name="Chun J."/>
            <person name="Son K.P."/>
            <person name="Jahng K.Y."/>
        </authorList>
    </citation>
    <scope>NUCLEOTIDE SEQUENCE [LARGE SCALE GENOMIC DNA]</scope>
    <source>
        <strain evidence="9 10">CAM-8</strain>
    </source>
</reference>
<sequence>MAEARAQTMGTAEVMALIRANAGKGFSGAARGPVDGSFRAVRMEALARIEPAVVEEDAPIEAEIVAEPEIVPPSPEEILAEARAAAFAEGHAAGLTKGLNEGRAQGLAEAEAGVVAARDAFVALVARLGVTGAEGGAELSAALTAAVRDMASARAGQVIDALPAPFVRRIEALADRVAQGVRAVTVALHPDDLAAITPYLPGSELNGATVAADARLHRGDVVVRAEGIVLSDLIGGAA</sequence>
<organism evidence="9 10">
    <name type="scientific">Paragemmobacter straminiformis</name>
    <dbReference type="NCBI Taxonomy" id="2045119"/>
    <lineage>
        <taxon>Bacteria</taxon>
        <taxon>Pseudomonadati</taxon>
        <taxon>Pseudomonadota</taxon>
        <taxon>Alphaproteobacteria</taxon>
        <taxon>Rhodobacterales</taxon>
        <taxon>Paracoccaceae</taxon>
        <taxon>Paragemmobacter</taxon>
    </lineage>
</organism>
<evidence type="ECO:0000313" key="9">
    <source>
        <dbReference type="EMBL" id="MBC2834779.1"/>
    </source>
</evidence>
<dbReference type="GO" id="GO:0044781">
    <property type="term" value="P:bacterial-type flagellum organization"/>
    <property type="evidence" value="ECO:0007669"/>
    <property type="project" value="UniProtKB-KW"/>
</dbReference>
<dbReference type="InterPro" id="IPR018035">
    <property type="entry name" value="Flagellar_FliH/T3SS_HrpE"/>
</dbReference>
<comment type="function">
    <text evidence="1">Needed for flagellar regrowth and assembly.</text>
</comment>
<evidence type="ECO:0000256" key="3">
    <source>
        <dbReference type="ARBA" id="ARBA00016507"/>
    </source>
</evidence>
<comment type="similarity">
    <text evidence="2">Belongs to the FliH family.</text>
</comment>
<protein>
    <recommendedName>
        <fullName evidence="3">Flagellar assembly protein FliH</fullName>
    </recommendedName>
</protein>
<keyword evidence="9" id="KW-0282">Flagellum</keyword>
<dbReference type="EMBL" id="JACLQD010000001">
    <property type="protein sequence ID" value="MBC2834779.1"/>
    <property type="molecule type" value="Genomic_DNA"/>
</dbReference>
<keyword evidence="4" id="KW-0813">Transport</keyword>
<evidence type="ECO:0000256" key="5">
    <source>
        <dbReference type="ARBA" id="ARBA00022795"/>
    </source>
</evidence>
<dbReference type="Pfam" id="PF02108">
    <property type="entry name" value="FliH"/>
    <property type="match status" value="1"/>
</dbReference>
<dbReference type="GO" id="GO:0005829">
    <property type="term" value="C:cytosol"/>
    <property type="evidence" value="ECO:0007669"/>
    <property type="project" value="TreeGrafter"/>
</dbReference>
<evidence type="ECO:0000256" key="6">
    <source>
        <dbReference type="ARBA" id="ARBA00022927"/>
    </source>
</evidence>
<keyword evidence="6" id="KW-0653">Protein transport</keyword>
<feature type="domain" description="Flagellar assembly protein FliH/Type III secretion system HrpE" evidence="8">
    <location>
        <begin position="137"/>
        <end position="226"/>
    </location>
</feature>
<dbReference type="GO" id="GO:0015031">
    <property type="term" value="P:protein transport"/>
    <property type="evidence" value="ECO:0007669"/>
    <property type="project" value="UniProtKB-KW"/>
</dbReference>
<comment type="caution">
    <text evidence="9">The sequence shown here is derived from an EMBL/GenBank/DDBJ whole genome shotgun (WGS) entry which is preliminary data.</text>
</comment>
<dbReference type="InterPro" id="IPR051472">
    <property type="entry name" value="T3SS_Stator/FliH"/>
</dbReference>
<evidence type="ECO:0000256" key="1">
    <source>
        <dbReference type="ARBA" id="ARBA00003041"/>
    </source>
</evidence>
<evidence type="ECO:0000256" key="7">
    <source>
        <dbReference type="ARBA" id="ARBA00023225"/>
    </source>
</evidence>
<dbReference type="RefSeq" id="WP_185796352.1">
    <property type="nucleotide sequence ID" value="NZ_JACLQD010000001.1"/>
</dbReference>
<evidence type="ECO:0000259" key="8">
    <source>
        <dbReference type="Pfam" id="PF02108"/>
    </source>
</evidence>
<keyword evidence="9" id="KW-0966">Cell projection</keyword>
<dbReference type="Proteomes" id="UP000555411">
    <property type="component" value="Unassembled WGS sequence"/>
</dbReference>
<dbReference type="PANTHER" id="PTHR34982">
    <property type="entry name" value="YOP PROTEINS TRANSLOCATION PROTEIN L"/>
    <property type="match status" value="1"/>
</dbReference>
<evidence type="ECO:0000256" key="2">
    <source>
        <dbReference type="ARBA" id="ARBA00006602"/>
    </source>
</evidence>
<evidence type="ECO:0000256" key="4">
    <source>
        <dbReference type="ARBA" id="ARBA00022448"/>
    </source>
</evidence>
<evidence type="ECO:0000313" key="10">
    <source>
        <dbReference type="Proteomes" id="UP000555411"/>
    </source>
</evidence>
<keyword evidence="5" id="KW-1005">Bacterial flagellum biogenesis</keyword>